<reference evidence="2" key="2">
    <citation type="submission" date="2021-04" db="EMBL/GenBank/DDBJ databases">
        <authorList>
            <person name="Gilroy R."/>
        </authorList>
    </citation>
    <scope>NUCLEOTIDE SEQUENCE</scope>
    <source>
        <strain evidence="2">1068</strain>
    </source>
</reference>
<dbReference type="NCBIfam" id="TIGR00176">
    <property type="entry name" value="mobB"/>
    <property type="match status" value="1"/>
</dbReference>
<dbReference type="AlphaFoldDB" id="A0A9D2FPX7"/>
<proteinExistence type="predicted"/>
<feature type="domain" description="Molybdopterin-guanine dinucleotide biosynthesis protein B (MobB)" evidence="1">
    <location>
        <begin position="11"/>
        <end position="137"/>
    </location>
</feature>
<evidence type="ECO:0000313" key="2">
    <source>
        <dbReference type="EMBL" id="HIZ64496.1"/>
    </source>
</evidence>
<dbReference type="InterPro" id="IPR027417">
    <property type="entry name" value="P-loop_NTPase"/>
</dbReference>
<dbReference type="InterPro" id="IPR052539">
    <property type="entry name" value="MGD_biosynthesis_adapter"/>
</dbReference>
<dbReference type="InterPro" id="IPR004435">
    <property type="entry name" value="MobB_dom"/>
</dbReference>
<dbReference type="SUPFAM" id="SSF52540">
    <property type="entry name" value="P-loop containing nucleoside triphosphate hydrolases"/>
    <property type="match status" value="1"/>
</dbReference>
<organism evidence="2 3">
    <name type="scientific">Candidatus Blautia pullicola</name>
    <dbReference type="NCBI Taxonomy" id="2838498"/>
    <lineage>
        <taxon>Bacteria</taxon>
        <taxon>Bacillati</taxon>
        <taxon>Bacillota</taxon>
        <taxon>Clostridia</taxon>
        <taxon>Lachnospirales</taxon>
        <taxon>Lachnospiraceae</taxon>
        <taxon>Blautia</taxon>
    </lineage>
</organism>
<dbReference type="EMBL" id="DXBG01000025">
    <property type="protein sequence ID" value="HIZ64496.1"/>
    <property type="molecule type" value="Genomic_DNA"/>
</dbReference>
<gene>
    <name evidence="2" type="primary">mobB</name>
    <name evidence="2" type="ORF">H9809_01105</name>
</gene>
<dbReference type="PANTHER" id="PTHR40072">
    <property type="entry name" value="MOLYBDOPTERIN-GUANINE DINUCLEOTIDE BIOSYNTHESIS ADAPTER PROTEIN-RELATED"/>
    <property type="match status" value="1"/>
</dbReference>
<dbReference type="PANTHER" id="PTHR40072:SF1">
    <property type="entry name" value="MOLYBDOPTERIN-GUANINE DINUCLEOTIDE BIOSYNTHESIS ADAPTER PROTEIN"/>
    <property type="match status" value="1"/>
</dbReference>
<accession>A0A9D2FPX7</accession>
<evidence type="ECO:0000259" key="1">
    <source>
        <dbReference type="Pfam" id="PF03205"/>
    </source>
</evidence>
<dbReference type="CDD" id="cd03116">
    <property type="entry name" value="MobB"/>
    <property type="match status" value="1"/>
</dbReference>
<dbReference type="Proteomes" id="UP000824056">
    <property type="component" value="Unassembled WGS sequence"/>
</dbReference>
<reference evidence="2" key="1">
    <citation type="journal article" date="2021" name="PeerJ">
        <title>Extensive microbial diversity within the chicken gut microbiome revealed by metagenomics and culture.</title>
        <authorList>
            <person name="Gilroy R."/>
            <person name="Ravi A."/>
            <person name="Getino M."/>
            <person name="Pursley I."/>
            <person name="Horton D.L."/>
            <person name="Alikhan N.F."/>
            <person name="Baker D."/>
            <person name="Gharbi K."/>
            <person name="Hall N."/>
            <person name="Watson M."/>
            <person name="Adriaenssens E.M."/>
            <person name="Foster-Nyarko E."/>
            <person name="Jarju S."/>
            <person name="Secka A."/>
            <person name="Antonio M."/>
            <person name="Oren A."/>
            <person name="Chaudhuri R.R."/>
            <person name="La Ragione R."/>
            <person name="Hildebrand F."/>
            <person name="Pallen M.J."/>
        </authorList>
    </citation>
    <scope>NUCLEOTIDE SEQUENCE</scope>
    <source>
        <strain evidence="2">1068</strain>
    </source>
</reference>
<dbReference type="GO" id="GO:0005525">
    <property type="term" value="F:GTP binding"/>
    <property type="evidence" value="ECO:0007669"/>
    <property type="project" value="InterPro"/>
</dbReference>
<sequence length="172" mass="19086">MAIVKKPFAAAVCGVKNSGKTTLLEKLIKEFIRRGYRVAVVKHDGHEFQADTEGTDTFRMQKAGAYGTCIFSDTKWMAVKQESQVSLEELFDLFKEADVILAEGMKASSLPKLEVVRKGISNESVCCRENLLALVTDTDLQVPGVPVLGLEEVCACVDLLEREMHRRTEESC</sequence>
<dbReference type="Pfam" id="PF03205">
    <property type="entry name" value="MobB"/>
    <property type="match status" value="1"/>
</dbReference>
<name>A0A9D2FPX7_9FIRM</name>
<dbReference type="GO" id="GO:0006777">
    <property type="term" value="P:Mo-molybdopterin cofactor biosynthetic process"/>
    <property type="evidence" value="ECO:0007669"/>
    <property type="project" value="InterPro"/>
</dbReference>
<dbReference type="Gene3D" id="3.40.50.300">
    <property type="entry name" value="P-loop containing nucleotide triphosphate hydrolases"/>
    <property type="match status" value="1"/>
</dbReference>
<comment type="caution">
    <text evidence="2">The sequence shown here is derived from an EMBL/GenBank/DDBJ whole genome shotgun (WGS) entry which is preliminary data.</text>
</comment>
<protein>
    <submittedName>
        <fullName evidence="2">Molybdopterin-guanine dinucleotide biosynthesis protein B</fullName>
    </submittedName>
</protein>
<evidence type="ECO:0000313" key="3">
    <source>
        <dbReference type="Proteomes" id="UP000824056"/>
    </source>
</evidence>